<sequence length="96" mass="10930">MPIQNGYTPRSGPLRGCLSVIVDVKPERMVEIECTQLAEKGQRDVVSYDSLQLWFSWVWQEGEDIGLNNEQVRRKLRKLKAAAGSTKGSDIRRLEP</sequence>
<dbReference type="EMBL" id="JBHUME010000013">
    <property type="protein sequence ID" value="MFD2614688.1"/>
    <property type="molecule type" value="Genomic_DNA"/>
</dbReference>
<dbReference type="Proteomes" id="UP001597541">
    <property type="component" value="Unassembled WGS sequence"/>
</dbReference>
<proteinExistence type="predicted"/>
<protein>
    <submittedName>
        <fullName evidence="1">Uncharacterized protein</fullName>
    </submittedName>
</protein>
<gene>
    <name evidence="1" type="ORF">ACFSUF_19940</name>
</gene>
<organism evidence="1 2">
    <name type="scientific">Paenibacillus gansuensis</name>
    <dbReference type="NCBI Taxonomy" id="306542"/>
    <lineage>
        <taxon>Bacteria</taxon>
        <taxon>Bacillati</taxon>
        <taxon>Bacillota</taxon>
        <taxon>Bacilli</taxon>
        <taxon>Bacillales</taxon>
        <taxon>Paenibacillaceae</taxon>
        <taxon>Paenibacillus</taxon>
    </lineage>
</organism>
<keyword evidence="2" id="KW-1185">Reference proteome</keyword>
<comment type="caution">
    <text evidence="1">The sequence shown here is derived from an EMBL/GenBank/DDBJ whole genome shotgun (WGS) entry which is preliminary data.</text>
</comment>
<reference evidence="2" key="1">
    <citation type="journal article" date="2019" name="Int. J. Syst. Evol. Microbiol.">
        <title>The Global Catalogue of Microorganisms (GCM) 10K type strain sequencing project: providing services to taxonomists for standard genome sequencing and annotation.</title>
        <authorList>
            <consortium name="The Broad Institute Genomics Platform"/>
            <consortium name="The Broad Institute Genome Sequencing Center for Infectious Disease"/>
            <person name="Wu L."/>
            <person name="Ma J."/>
        </authorList>
    </citation>
    <scope>NUCLEOTIDE SEQUENCE [LARGE SCALE GENOMIC DNA]</scope>
    <source>
        <strain evidence="2">KCTC 3950</strain>
    </source>
</reference>
<accession>A0ABW5PIS0</accession>
<evidence type="ECO:0000313" key="2">
    <source>
        <dbReference type="Proteomes" id="UP001597541"/>
    </source>
</evidence>
<dbReference type="RefSeq" id="WP_377605813.1">
    <property type="nucleotide sequence ID" value="NZ_JBHUME010000013.1"/>
</dbReference>
<name>A0ABW5PIS0_9BACL</name>
<evidence type="ECO:0000313" key="1">
    <source>
        <dbReference type="EMBL" id="MFD2614688.1"/>
    </source>
</evidence>